<feature type="region of interest" description="Disordered" evidence="1">
    <location>
        <begin position="232"/>
        <end position="253"/>
    </location>
</feature>
<sequence length="718" mass="82430">MQIYIKTSTEYGLTYSENVESSMTIRQLKEDLCRRLRGYNAQTTCLTFDNEQLYDEDSIADYGIKLGSVLGLIDLNSKHRNLQGFIGLKFVDISNNDSLRRIEWAKTSPPQWRRARHGLCLEGQCRNSVCAAFNHTVIMSMGFRRFDMLSDADATTTKCPMCKQFVRPVTCSFNNCWWRYKGRKCLENQPPEPCECDWKRADDAYHRFDENHDKNVTWLQLVLEVVKESALDVRESSPERSPDSDEVVLEPTESVKSIESKTWVPGTGLNTSALTTSPSSRLATAAIAVQRSNEVNGSLEEHKTGVDWFVRQGKLWCPWESNTCTNKLTIQGQGIVEIMQRTSTPFELKLSNKNDPHDPQAFSIILSVNDNKVTLSTSTKEYCTSMESLHKIQTDTGCWHRYWISFYAANRNIQYGIGEIRPSFSIFNINLPENESRLMKEICYLHVKLNGNEKMLTESTKLKDQIHFYIAKTPVVYDHPLLVVPKDQYTLEHHVFNRGIPPSKLEKPCQDLYDTVINFRLNTDDFPDLTSVIDKSIQNPKGWCHKKLIEKANRFGKPNLKATYLRLTAGERAGNAPGHNFVIEIWPPGHFSPIHNHSNAYAIIRVLSGETLAKLYPALNLSILQYKPIEQILHEGSVTWMSPSLNQTHQLKNVDLYGKCCITIQCYAYGPEDQQHYEFFDYIANDERSIGHFDPIPDMNFFDFIGIMRQERQDIFSS</sequence>
<reference evidence="3" key="1">
    <citation type="submission" date="2021-02" db="EMBL/GenBank/DDBJ databases">
        <authorList>
            <person name="Nowell W R."/>
        </authorList>
    </citation>
    <scope>NUCLEOTIDE SEQUENCE</scope>
</reference>
<dbReference type="InterPro" id="IPR011051">
    <property type="entry name" value="RmlC_Cupin_sf"/>
</dbReference>
<dbReference type="Gene3D" id="2.60.120.10">
    <property type="entry name" value="Jelly Rolls"/>
    <property type="match status" value="1"/>
</dbReference>
<dbReference type="EMBL" id="CAJOBJ010001196">
    <property type="protein sequence ID" value="CAF3866731.1"/>
    <property type="molecule type" value="Genomic_DNA"/>
</dbReference>
<comment type="caution">
    <text evidence="3">The sequence shown here is derived from an EMBL/GenBank/DDBJ whole genome shotgun (WGS) entry which is preliminary data.</text>
</comment>
<organism evidence="3 6">
    <name type="scientific">Rotaria magnacalcarata</name>
    <dbReference type="NCBI Taxonomy" id="392030"/>
    <lineage>
        <taxon>Eukaryota</taxon>
        <taxon>Metazoa</taxon>
        <taxon>Spiralia</taxon>
        <taxon>Gnathifera</taxon>
        <taxon>Rotifera</taxon>
        <taxon>Eurotatoria</taxon>
        <taxon>Bdelloidea</taxon>
        <taxon>Philodinida</taxon>
        <taxon>Philodinidae</taxon>
        <taxon>Rotaria</taxon>
    </lineage>
</organism>
<dbReference type="Pfam" id="PF00240">
    <property type="entry name" value="ubiquitin"/>
    <property type="match status" value="1"/>
</dbReference>
<evidence type="ECO:0000259" key="2">
    <source>
        <dbReference type="PROSITE" id="PS50053"/>
    </source>
</evidence>
<accession>A0A815AKG9</accession>
<gene>
    <name evidence="4" type="ORF">BYL167_LOCUS1823</name>
    <name evidence="3" type="ORF">CJN711_LOCUS14725</name>
    <name evidence="5" type="ORF">GIL414_LOCUS4797</name>
</gene>
<feature type="compositionally biased region" description="Basic and acidic residues" evidence="1">
    <location>
        <begin position="232"/>
        <end position="243"/>
    </location>
</feature>
<dbReference type="Proteomes" id="UP000681720">
    <property type="component" value="Unassembled WGS sequence"/>
</dbReference>
<dbReference type="CDD" id="cd17039">
    <property type="entry name" value="Ubl_ubiquitin_like"/>
    <property type="match status" value="1"/>
</dbReference>
<dbReference type="AlphaFoldDB" id="A0A815AKG9"/>
<dbReference type="InterPro" id="IPR014710">
    <property type="entry name" value="RmlC-like_jellyroll"/>
</dbReference>
<dbReference type="EMBL" id="CAJOBH010000294">
    <property type="protein sequence ID" value="CAF3778781.1"/>
    <property type="molecule type" value="Genomic_DNA"/>
</dbReference>
<dbReference type="SUPFAM" id="SSF54236">
    <property type="entry name" value="Ubiquitin-like"/>
    <property type="match status" value="1"/>
</dbReference>
<name>A0A815AKG9_9BILA</name>
<evidence type="ECO:0000313" key="3">
    <source>
        <dbReference type="EMBL" id="CAF1255789.1"/>
    </source>
</evidence>
<evidence type="ECO:0000256" key="1">
    <source>
        <dbReference type="SAM" id="MobiDB-lite"/>
    </source>
</evidence>
<dbReference type="Gene3D" id="3.10.20.90">
    <property type="entry name" value="Phosphatidylinositol 3-kinase Catalytic Subunit, Chain A, domain 1"/>
    <property type="match status" value="1"/>
</dbReference>
<dbReference type="InterPro" id="IPR000626">
    <property type="entry name" value="Ubiquitin-like_dom"/>
</dbReference>
<dbReference type="SUPFAM" id="SSF51182">
    <property type="entry name" value="RmlC-like cupins"/>
    <property type="match status" value="1"/>
</dbReference>
<feature type="domain" description="Ubiquitin-like" evidence="2">
    <location>
        <begin position="1"/>
        <end position="73"/>
    </location>
</feature>
<protein>
    <recommendedName>
        <fullName evidence="2">Ubiquitin-like domain-containing protein</fullName>
    </recommendedName>
</protein>
<dbReference type="Proteomes" id="UP000663855">
    <property type="component" value="Unassembled WGS sequence"/>
</dbReference>
<evidence type="ECO:0000313" key="6">
    <source>
        <dbReference type="Proteomes" id="UP000663855"/>
    </source>
</evidence>
<dbReference type="PROSITE" id="PS50053">
    <property type="entry name" value="UBIQUITIN_2"/>
    <property type="match status" value="1"/>
</dbReference>
<dbReference type="InterPro" id="IPR029071">
    <property type="entry name" value="Ubiquitin-like_domsf"/>
</dbReference>
<evidence type="ECO:0000313" key="4">
    <source>
        <dbReference type="EMBL" id="CAF3778781.1"/>
    </source>
</evidence>
<dbReference type="Proteomes" id="UP000681967">
    <property type="component" value="Unassembled WGS sequence"/>
</dbReference>
<evidence type="ECO:0000313" key="5">
    <source>
        <dbReference type="EMBL" id="CAF3866731.1"/>
    </source>
</evidence>
<dbReference type="EMBL" id="CAJNOV010006698">
    <property type="protein sequence ID" value="CAF1255789.1"/>
    <property type="molecule type" value="Genomic_DNA"/>
</dbReference>
<proteinExistence type="predicted"/>